<evidence type="ECO:0000313" key="2">
    <source>
        <dbReference type="EMBL" id="TID25758.1"/>
    </source>
</evidence>
<keyword evidence="1" id="KW-0732">Signal</keyword>
<comment type="caution">
    <text evidence="2">The sequence shown here is derived from an EMBL/GenBank/DDBJ whole genome shotgun (WGS) entry which is preliminary data.</text>
</comment>
<evidence type="ECO:0000313" key="3">
    <source>
        <dbReference type="Proteomes" id="UP000298493"/>
    </source>
</evidence>
<dbReference type="Proteomes" id="UP000298493">
    <property type="component" value="Unassembled WGS sequence"/>
</dbReference>
<keyword evidence="3" id="KW-1185">Reference proteome</keyword>
<proteinExistence type="predicted"/>
<feature type="chain" id="PRO_5021353452" evidence="1">
    <location>
        <begin position="16"/>
        <end position="380"/>
    </location>
</feature>
<protein>
    <submittedName>
        <fullName evidence="2">Uncharacterized protein</fullName>
    </submittedName>
</protein>
<dbReference type="OrthoDB" id="3892787at2759"/>
<feature type="signal peptide" evidence="1">
    <location>
        <begin position="1"/>
        <end position="15"/>
    </location>
</feature>
<sequence length="380" mass="41166">MKLSFLLWAPLTAQAATIDKRQFGGLGSLMSSAASLFTTNMKATKTVEGLSAMKRQGVKNVRLYHGPLKLLPAEEASKIKGLGKSDPNSNTFMLSLQGLPQNTWILRTNSTLQYEDGRFATISNNVYNHHVQLIDVGKSAEQTVKCGKTEASDIKSGTKIPGGYIGGSAADGAPSLFTTPDGMFNSGYLLGTSSKVIVSAELVNYGKETKEVYLVTELDYLPGDTPDMMDTAVGIMTVNQCDSNMNPFLKAPEGKKVWDMKSKDLTISQDGYLLSRRGHMHDGGTGMVLKVNEQVVCDSKAEYGNDGSFKNADGVDFKALSGMKECNEPIAVKKGDNLKFEAYFDLEQHPARKHAHGGGEAEEMALMGYVFAFKRPGTKI</sequence>
<dbReference type="InterPro" id="IPR011692">
    <property type="entry name" value="Stress_up-reg_Nod19"/>
</dbReference>
<reference evidence="2 3" key="1">
    <citation type="submission" date="2019-04" db="EMBL/GenBank/DDBJ databases">
        <title>High contiguity whole genome sequence and gene annotation resource for two Venturia nashicola isolates.</title>
        <authorList>
            <person name="Prokchorchik M."/>
            <person name="Won K."/>
            <person name="Lee Y."/>
            <person name="Choi E.D."/>
            <person name="Segonzac C."/>
            <person name="Sohn K.H."/>
        </authorList>
    </citation>
    <scope>NUCLEOTIDE SEQUENCE [LARGE SCALE GENOMIC DNA]</scope>
    <source>
        <strain evidence="2 3">PRI2</strain>
    </source>
</reference>
<organism evidence="2 3">
    <name type="scientific">Venturia nashicola</name>
    <dbReference type="NCBI Taxonomy" id="86259"/>
    <lineage>
        <taxon>Eukaryota</taxon>
        <taxon>Fungi</taxon>
        <taxon>Dikarya</taxon>
        <taxon>Ascomycota</taxon>
        <taxon>Pezizomycotina</taxon>
        <taxon>Dothideomycetes</taxon>
        <taxon>Pleosporomycetidae</taxon>
        <taxon>Venturiales</taxon>
        <taxon>Venturiaceae</taxon>
        <taxon>Venturia</taxon>
    </lineage>
</organism>
<gene>
    <name evidence="2" type="ORF">E6O75_ATG03621</name>
</gene>
<dbReference type="EMBL" id="SNSC02000003">
    <property type="protein sequence ID" value="TID25758.1"/>
    <property type="molecule type" value="Genomic_DNA"/>
</dbReference>
<dbReference type="Pfam" id="PF07712">
    <property type="entry name" value="SURNod19"/>
    <property type="match status" value="1"/>
</dbReference>
<dbReference type="AlphaFoldDB" id="A0A4Z1PBK4"/>
<evidence type="ECO:0000256" key="1">
    <source>
        <dbReference type="SAM" id="SignalP"/>
    </source>
</evidence>
<accession>A0A4Z1PBK4</accession>
<name>A0A4Z1PBK4_9PEZI</name>